<dbReference type="EMBL" id="MDGQ01000005">
    <property type="protein sequence ID" value="OEK05443.1"/>
    <property type="molecule type" value="Genomic_DNA"/>
</dbReference>
<dbReference type="Pfam" id="PF18962">
    <property type="entry name" value="Por_Secre_tail"/>
    <property type="match status" value="1"/>
</dbReference>
<dbReference type="NCBIfam" id="TIGR04183">
    <property type="entry name" value="Por_Secre_tail"/>
    <property type="match status" value="1"/>
</dbReference>
<name>A0A1E5T233_9BACT</name>
<dbReference type="AlphaFoldDB" id="A0A1E5T233"/>
<feature type="domain" description="Secretion system C-terminal sorting" evidence="1">
    <location>
        <begin position="29"/>
        <end position="98"/>
    </location>
</feature>
<accession>A0A1E5T233</accession>
<evidence type="ECO:0000259" key="1">
    <source>
        <dbReference type="Pfam" id="PF18962"/>
    </source>
</evidence>
<organism evidence="2 3">
    <name type="scientific">Roseivirga misakiensis</name>
    <dbReference type="NCBI Taxonomy" id="1563681"/>
    <lineage>
        <taxon>Bacteria</taxon>
        <taxon>Pseudomonadati</taxon>
        <taxon>Bacteroidota</taxon>
        <taxon>Cytophagia</taxon>
        <taxon>Cytophagales</taxon>
        <taxon>Roseivirgaceae</taxon>
        <taxon>Roseivirga</taxon>
    </lineage>
</organism>
<sequence length="106" mass="12153">MFVAFSVSAQSQRLDAMGANSNEKAKVEVFPNPTSHYLNIDLSDLELVKPKIEIRSIIGKIVKINLEKNGDKKYKVDVESFPRGYYLVLVRDDKTKFQQTVRFSKK</sequence>
<comment type="caution">
    <text evidence="2">The sequence shown here is derived from an EMBL/GenBank/DDBJ whole genome shotgun (WGS) entry which is preliminary data.</text>
</comment>
<protein>
    <recommendedName>
        <fullName evidence="1">Secretion system C-terminal sorting domain-containing protein</fullName>
    </recommendedName>
</protein>
<keyword evidence="3" id="KW-1185">Reference proteome</keyword>
<dbReference type="InterPro" id="IPR026444">
    <property type="entry name" value="Secre_tail"/>
</dbReference>
<reference evidence="2 3" key="1">
    <citation type="submission" date="2016-08" db="EMBL/GenBank/DDBJ databases">
        <title>Draft genome of Fabibacter sp. strain SK-8.</title>
        <authorList>
            <person name="Wong S.-K."/>
            <person name="Hamasaki K."/>
            <person name="Yoshizawa S."/>
        </authorList>
    </citation>
    <scope>NUCLEOTIDE SEQUENCE [LARGE SCALE GENOMIC DNA]</scope>
    <source>
        <strain evidence="2 3">SK-8</strain>
    </source>
</reference>
<evidence type="ECO:0000313" key="3">
    <source>
        <dbReference type="Proteomes" id="UP000095552"/>
    </source>
</evidence>
<gene>
    <name evidence="2" type="ORF">BFP71_18840</name>
</gene>
<proteinExistence type="predicted"/>
<evidence type="ECO:0000313" key="2">
    <source>
        <dbReference type="EMBL" id="OEK05443.1"/>
    </source>
</evidence>
<dbReference type="Proteomes" id="UP000095552">
    <property type="component" value="Unassembled WGS sequence"/>
</dbReference>